<evidence type="ECO:0000313" key="1">
    <source>
        <dbReference type="EMBL" id="KAF5836986.1"/>
    </source>
</evidence>
<name>A0ABQ7GQV0_DUNSA</name>
<sequence>MRAVLPVMLTMYDVKLHGQFGCAEECMSNGGHPGECNAECAWRCGDDPPTNITEPVFGLCDPSQGCLRVCGTPDWPIARYSTASSEIGMQTTFDNPFDFDDNGKLDQEEVRAALLRYFGNCTYYVRDSLSSKNEYCKVEGRSQFNPADTTLRKVCGIPAGSDWRNGQPPNWRIDNEWLPSESDVAPDLDERYPHLAQPHLPRECRPFPDYDPALSGRVYDPRATREQCPECFLTDGSRVPPHYYNRSTWSNENYRAVMLVLRQVFTDADLDGAYFPYFNISDDRQFSLFSDKLLAPDKPVETVAYARFNYNLQTTFHLDFMLGKAKLLNPWCFNGRLLKLRPHYDPDATTEEHRAAMRAAAIHLRPDGSHIVENTRMPHYPKSNAPGATNLLPCPDDWGNGEQGSTTFSYFRWAEPGPSGRGFKWGKALPEFCFDEAWPTGGKWNGTHGLYPDDRDAYGMLAGLPIQPGCIPTTCKPTYKARVRQGSVHAQVSSRLPDDRQLDMFDNIRLLLSLVWQGVPDHQKWFWTSRSVYMAVEPAYFHVMSGGKVCFLAGRSLPSLLTFMLCVEVRWHFVSDSCMPASCTEVWCVSLLKRKGSLLAGFADAFLLVPLRTIPFGKGVEDAMSACTCERVPVAACACLSFLISFEPGLPG</sequence>
<feature type="non-terminal residue" evidence="1">
    <location>
        <position position="1"/>
    </location>
</feature>
<dbReference type="Proteomes" id="UP000815325">
    <property type="component" value="Unassembled WGS sequence"/>
</dbReference>
<keyword evidence="2" id="KW-1185">Reference proteome</keyword>
<comment type="caution">
    <text evidence="1">The sequence shown here is derived from an EMBL/GenBank/DDBJ whole genome shotgun (WGS) entry which is preliminary data.</text>
</comment>
<evidence type="ECO:0000313" key="2">
    <source>
        <dbReference type="Proteomes" id="UP000815325"/>
    </source>
</evidence>
<dbReference type="EMBL" id="MU069634">
    <property type="protein sequence ID" value="KAF5836986.1"/>
    <property type="molecule type" value="Genomic_DNA"/>
</dbReference>
<gene>
    <name evidence="1" type="ORF">DUNSADRAFT_5008</name>
</gene>
<dbReference type="PROSITE" id="PS00018">
    <property type="entry name" value="EF_HAND_1"/>
    <property type="match status" value="1"/>
</dbReference>
<reference evidence="1" key="1">
    <citation type="submission" date="2017-08" db="EMBL/GenBank/DDBJ databases">
        <authorList>
            <person name="Polle J.E."/>
            <person name="Barry K."/>
            <person name="Cushman J."/>
            <person name="Schmutz J."/>
            <person name="Tran D."/>
            <person name="Hathwaick L.T."/>
            <person name="Yim W.C."/>
            <person name="Jenkins J."/>
            <person name="Mckie-Krisberg Z.M."/>
            <person name="Prochnik S."/>
            <person name="Lindquist E."/>
            <person name="Dockter R.B."/>
            <person name="Adam C."/>
            <person name="Molina H."/>
            <person name="Bunkerborg J."/>
            <person name="Jin E."/>
            <person name="Buchheim M."/>
            <person name="Magnuson J."/>
        </authorList>
    </citation>
    <scope>NUCLEOTIDE SEQUENCE</scope>
    <source>
        <strain evidence="1">CCAP 19/18</strain>
    </source>
</reference>
<protein>
    <recommendedName>
        <fullName evidence="3">EF-hand domain-containing protein</fullName>
    </recommendedName>
</protein>
<accession>A0ABQ7GQV0</accession>
<dbReference type="InterPro" id="IPR018247">
    <property type="entry name" value="EF_Hand_1_Ca_BS"/>
</dbReference>
<evidence type="ECO:0008006" key="3">
    <source>
        <dbReference type="Google" id="ProtNLM"/>
    </source>
</evidence>
<organism evidence="1 2">
    <name type="scientific">Dunaliella salina</name>
    <name type="common">Green alga</name>
    <name type="synonym">Protococcus salinus</name>
    <dbReference type="NCBI Taxonomy" id="3046"/>
    <lineage>
        <taxon>Eukaryota</taxon>
        <taxon>Viridiplantae</taxon>
        <taxon>Chlorophyta</taxon>
        <taxon>core chlorophytes</taxon>
        <taxon>Chlorophyceae</taxon>
        <taxon>CS clade</taxon>
        <taxon>Chlamydomonadales</taxon>
        <taxon>Dunaliellaceae</taxon>
        <taxon>Dunaliella</taxon>
    </lineage>
</organism>
<proteinExistence type="predicted"/>